<keyword evidence="2 8" id="KW-0813">Transport</keyword>
<evidence type="ECO:0000256" key="1">
    <source>
        <dbReference type="ARBA" id="ARBA00004571"/>
    </source>
</evidence>
<dbReference type="SUPFAM" id="SSF49464">
    <property type="entry name" value="Carboxypeptidase regulatory domain-like"/>
    <property type="match status" value="1"/>
</dbReference>
<dbReference type="PANTHER" id="PTHR30069">
    <property type="entry name" value="TONB-DEPENDENT OUTER MEMBRANE RECEPTOR"/>
    <property type="match status" value="1"/>
</dbReference>
<dbReference type="GO" id="GO:0009279">
    <property type="term" value="C:cell outer membrane"/>
    <property type="evidence" value="ECO:0007669"/>
    <property type="project" value="UniProtKB-SubCell"/>
</dbReference>
<evidence type="ECO:0000256" key="4">
    <source>
        <dbReference type="ARBA" id="ARBA00022692"/>
    </source>
</evidence>
<evidence type="ECO:0000256" key="3">
    <source>
        <dbReference type="ARBA" id="ARBA00022452"/>
    </source>
</evidence>
<dbReference type="NCBIfam" id="TIGR04056">
    <property type="entry name" value="OMP_RagA_SusC"/>
    <property type="match status" value="1"/>
</dbReference>
<sequence length="1017" mass="113886">MKHSLFKKARYLLLFFLCFIAFVEAYAQGVTLKGKITDENGAALPGVTVLLKGTSTGTATGTDGSFSLPVPNAAGTLVVSFIGYLTQEVPINNQSTFNISLASDTKALEEVVVIGYGEKEKGELTGAIANINGKNIEQTSQMNLTQALQGKIPGLVVNNRGGIPGSDDANIIIRGQSTLGNNAPLIVIDGVPRESFSHLTPNDIESISVLKDAAAAIYGARAANGVIIVKTKRGKAGQSEIRLSSNYGVSSFTSLPKYMNSYQYATWENEISERYGRAIQWTAEDLEKYRNGTSPLTHPNTDFYKEVFRDWAPQSHHNLSASGGSEKVKYYISGDYLHQDGLYKSKDLKYDQYQIRSNIDAQVTQNLNLGFDLTGRLEEQHSTATDVTSMMPFIANWAYPYNTAYYPNGLPGVGGPQGQNPVIISSDEAGWVENKNKIFQSRLSLNYNLDWLTKGLALNSYAAFDFDIRSREVFNNIWTVYDYNETTGEYVPQGGQNQSVGNTRTLNQANDMNQSQLYHARLAYNRNFGKHNYSGFIAYEQQVGTWQTLSGFRRDLISDQKVELFTGGQALRDNQGSSSETGRVNYFGSFSYDYMRKYLLDITVRRDGSFNFPRGKRFGTFPGVAVAWNISQESFMGFTKKWLDNLKLRASWAKMGNDRIGAFQYLTQYELNNYYIFGESPRRENGFTITNTGNPNITWEVSENRNMGLDADLWRGGLSISVDYFKSKRSQILITRSESVPEYTALELPLENLGEVDNEGVEVALNHQGNVGELKYNLGGNLTYNKNKIVFMDEPKDVPPYRAQEGHPLNSWVVYKTDGLYRSEDEITNSPHIPGTKPGDIKYVDVNGDGQINGNDQVRKYTSPIPRIQYGFNVGMAYKAFELNAVFSGQAKAETMLLFLDGGNKPEYLFNDRWTENNVDAKYPRAYQRTDIYNTKASDFWLYDASFLRLNNVELAYNLPSNVLSRIKVKGLRLYVRGANLITFKKIEGQFDPEINTSNAGYYPQQTTIMSGLNLSF</sequence>
<dbReference type="Gene3D" id="2.170.130.10">
    <property type="entry name" value="TonB-dependent receptor, plug domain"/>
    <property type="match status" value="1"/>
</dbReference>
<dbReference type="OrthoDB" id="9768177at2"/>
<dbReference type="EMBL" id="PYFT01000001">
    <property type="protein sequence ID" value="PSR54037.1"/>
    <property type="molecule type" value="Genomic_DNA"/>
</dbReference>
<name>A0A2T2YEU7_9BACT</name>
<dbReference type="Gene3D" id="2.40.170.20">
    <property type="entry name" value="TonB-dependent receptor, beta-barrel domain"/>
    <property type="match status" value="1"/>
</dbReference>
<accession>A0A2T2YEU7</accession>
<keyword evidence="7 8" id="KW-0998">Cell outer membrane</keyword>
<dbReference type="Pfam" id="PF13715">
    <property type="entry name" value="CarbopepD_reg_2"/>
    <property type="match status" value="1"/>
</dbReference>
<feature type="signal peptide" evidence="9">
    <location>
        <begin position="1"/>
        <end position="27"/>
    </location>
</feature>
<dbReference type="InterPro" id="IPR008969">
    <property type="entry name" value="CarboxyPept-like_regulatory"/>
</dbReference>
<evidence type="ECO:0000256" key="7">
    <source>
        <dbReference type="ARBA" id="ARBA00023237"/>
    </source>
</evidence>
<dbReference type="RefSeq" id="WP_106929299.1">
    <property type="nucleotide sequence ID" value="NZ_PYFT01000001.1"/>
</dbReference>
<keyword evidence="11" id="KW-0675">Receptor</keyword>
<gene>
    <name evidence="11" type="ORF">AHMF7605_11145</name>
</gene>
<keyword evidence="3 8" id="KW-1134">Transmembrane beta strand</keyword>
<dbReference type="InterPro" id="IPR039426">
    <property type="entry name" value="TonB-dep_rcpt-like"/>
</dbReference>
<keyword evidence="4 8" id="KW-0812">Transmembrane</keyword>
<dbReference type="AlphaFoldDB" id="A0A2T2YEU7"/>
<feature type="domain" description="TonB-dependent receptor plug" evidence="10">
    <location>
        <begin position="123"/>
        <end position="226"/>
    </location>
</feature>
<evidence type="ECO:0000256" key="2">
    <source>
        <dbReference type="ARBA" id="ARBA00022448"/>
    </source>
</evidence>
<dbReference type="Proteomes" id="UP000240357">
    <property type="component" value="Unassembled WGS sequence"/>
</dbReference>
<feature type="chain" id="PRO_5015684832" evidence="9">
    <location>
        <begin position="28"/>
        <end position="1017"/>
    </location>
</feature>
<dbReference type="InterPro" id="IPR023996">
    <property type="entry name" value="TonB-dep_OMP_SusC/RagA"/>
</dbReference>
<evidence type="ECO:0000313" key="11">
    <source>
        <dbReference type="EMBL" id="PSR54037.1"/>
    </source>
</evidence>
<evidence type="ECO:0000256" key="5">
    <source>
        <dbReference type="ARBA" id="ARBA00022729"/>
    </source>
</evidence>
<dbReference type="GO" id="GO:0015344">
    <property type="term" value="F:siderophore uptake transmembrane transporter activity"/>
    <property type="evidence" value="ECO:0007669"/>
    <property type="project" value="TreeGrafter"/>
</dbReference>
<comment type="similarity">
    <text evidence="8">Belongs to the TonB-dependent receptor family.</text>
</comment>
<dbReference type="NCBIfam" id="TIGR04057">
    <property type="entry name" value="SusC_RagA_signa"/>
    <property type="match status" value="1"/>
</dbReference>
<dbReference type="PROSITE" id="PS52016">
    <property type="entry name" value="TONB_DEPENDENT_REC_3"/>
    <property type="match status" value="1"/>
</dbReference>
<dbReference type="Gene3D" id="2.60.40.1120">
    <property type="entry name" value="Carboxypeptidase-like, regulatory domain"/>
    <property type="match status" value="1"/>
</dbReference>
<evidence type="ECO:0000313" key="12">
    <source>
        <dbReference type="Proteomes" id="UP000240357"/>
    </source>
</evidence>
<keyword evidence="6 8" id="KW-0472">Membrane</keyword>
<dbReference type="InterPro" id="IPR036942">
    <property type="entry name" value="Beta-barrel_TonB_sf"/>
</dbReference>
<proteinExistence type="inferred from homology"/>
<comment type="caution">
    <text evidence="11">The sequence shown here is derived from an EMBL/GenBank/DDBJ whole genome shotgun (WGS) entry which is preliminary data.</text>
</comment>
<protein>
    <submittedName>
        <fullName evidence="11">TonB-dependent receptor</fullName>
    </submittedName>
</protein>
<reference evidence="11 12" key="1">
    <citation type="submission" date="2018-03" db="EMBL/GenBank/DDBJ databases">
        <title>Adhaeribacter sp. HMF7605 Genome sequencing and assembly.</title>
        <authorList>
            <person name="Kang H."/>
            <person name="Kang J."/>
            <person name="Cha I."/>
            <person name="Kim H."/>
            <person name="Joh K."/>
        </authorList>
    </citation>
    <scope>NUCLEOTIDE SEQUENCE [LARGE SCALE GENOMIC DNA]</scope>
    <source>
        <strain evidence="11 12">HMF7605</strain>
    </source>
</reference>
<evidence type="ECO:0000256" key="6">
    <source>
        <dbReference type="ARBA" id="ARBA00023136"/>
    </source>
</evidence>
<dbReference type="InterPro" id="IPR012910">
    <property type="entry name" value="Plug_dom"/>
</dbReference>
<dbReference type="InterPro" id="IPR023997">
    <property type="entry name" value="TonB-dep_OMP_SusC/RagA_CS"/>
</dbReference>
<comment type="subcellular location">
    <subcellularLocation>
        <location evidence="1 8">Cell outer membrane</location>
        <topology evidence="1 8">Multi-pass membrane protein</topology>
    </subcellularLocation>
</comment>
<evidence type="ECO:0000256" key="8">
    <source>
        <dbReference type="PROSITE-ProRule" id="PRU01360"/>
    </source>
</evidence>
<dbReference type="PANTHER" id="PTHR30069:SF29">
    <property type="entry name" value="HEMOGLOBIN AND HEMOGLOBIN-HAPTOGLOBIN-BINDING PROTEIN 1-RELATED"/>
    <property type="match status" value="1"/>
</dbReference>
<evidence type="ECO:0000256" key="9">
    <source>
        <dbReference type="SAM" id="SignalP"/>
    </source>
</evidence>
<dbReference type="FunFam" id="2.170.130.10:FF:000003">
    <property type="entry name" value="SusC/RagA family TonB-linked outer membrane protein"/>
    <property type="match status" value="1"/>
</dbReference>
<evidence type="ECO:0000259" key="10">
    <source>
        <dbReference type="Pfam" id="PF07715"/>
    </source>
</evidence>
<dbReference type="Pfam" id="PF07715">
    <property type="entry name" value="Plug"/>
    <property type="match status" value="1"/>
</dbReference>
<organism evidence="11 12">
    <name type="scientific">Adhaeribacter arboris</name>
    <dbReference type="NCBI Taxonomy" id="2072846"/>
    <lineage>
        <taxon>Bacteria</taxon>
        <taxon>Pseudomonadati</taxon>
        <taxon>Bacteroidota</taxon>
        <taxon>Cytophagia</taxon>
        <taxon>Cytophagales</taxon>
        <taxon>Hymenobacteraceae</taxon>
        <taxon>Adhaeribacter</taxon>
    </lineage>
</organism>
<keyword evidence="12" id="KW-1185">Reference proteome</keyword>
<keyword evidence="5 9" id="KW-0732">Signal</keyword>
<dbReference type="GO" id="GO:0044718">
    <property type="term" value="P:siderophore transmembrane transport"/>
    <property type="evidence" value="ECO:0007669"/>
    <property type="project" value="TreeGrafter"/>
</dbReference>
<dbReference type="SUPFAM" id="SSF56935">
    <property type="entry name" value="Porins"/>
    <property type="match status" value="1"/>
</dbReference>
<dbReference type="InterPro" id="IPR037066">
    <property type="entry name" value="Plug_dom_sf"/>
</dbReference>